<evidence type="ECO:0000256" key="3">
    <source>
        <dbReference type="PROSITE-ProRule" id="PRU00489"/>
    </source>
</evidence>
<evidence type="ECO:0000313" key="5">
    <source>
        <dbReference type="EMBL" id="RSH86798.1"/>
    </source>
</evidence>
<accession>A0A427Y6T4</accession>
<reference evidence="5 6" key="1">
    <citation type="submission" date="2018-11" db="EMBL/GenBank/DDBJ databases">
        <title>Genome sequence of Apiotrichum porosum DSM 27194.</title>
        <authorList>
            <person name="Aliyu H."/>
            <person name="Gorte O."/>
            <person name="Ochsenreither K."/>
        </authorList>
    </citation>
    <scope>NUCLEOTIDE SEQUENCE [LARGE SCALE GENOMIC DNA]</scope>
    <source>
        <strain evidence="5 6">DSM 27194</strain>
    </source>
</reference>
<evidence type="ECO:0000313" key="6">
    <source>
        <dbReference type="Proteomes" id="UP000279236"/>
    </source>
</evidence>
<evidence type="ECO:0000256" key="2">
    <source>
        <dbReference type="ARBA" id="ARBA00023242"/>
    </source>
</evidence>
<evidence type="ECO:0008006" key="7">
    <source>
        <dbReference type="Google" id="ProtNLM"/>
    </source>
</evidence>
<feature type="compositionally biased region" description="Gly residues" evidence="4">
    <location>
        <begin position="353"/>
        <end position="363"/>
    </location>
</feature>
<dbReference type="PROSITE" id="PS51143">
    <property type="entry name" value="MT_A70"/>
    <property type="match status" value="1"/>
</dbReference>
<dbReference type="PANTHER" id="PTHR13107:SF0">
    <property type="entry name" value="N6-ADENOSINE-METHYLTRANSFERASE NON-CATALYTIC SUBUNIT"/>
    <property type="match status" value="1"/>
</dbReference>
<keyword evidence="2" id="KW-0539">Nucleus</keyword>
<protein>
    <recommendedName>
        <fullName evidence="7">Transcription regulator</fullName>
    </recommendedName>
</protein>
<dbReference type="InterPro" id="IPR045123">
    <property type="entry name" value="METTL14-like"/>
</dbReference>
<dbReference type="InterPro" id="IPR007757">
    <property type="entry name" value="MT-A70-like"/>
</dbReference>
<dbReference type="PANTHER" id="PTHR13107">
    <property type="entry name" value="N6-ADENOSINE-METHYLTRANSFERASE NON-CATALYTIC SUBUNIT"/>
    <property type="match status" value="1"/>
</dbReference>
<feature type="region of interest" description="Disordered" evidence="4">
    <location>
        <begin position="341"/>
        <end position="384"/>
    </location>
</feature>
<dbReference type="RefSeq" id="XP_028479583.1">
    <property type="nucleotide sequence ID" value="XM_028620611.1"/>
</dbReference>
<dbReference type="Proteomes" id="UP000279236">
    <property type="component" value="Unassembled WGS sequence"/>
</dbReference>
<name>A0A427Y6T4_9TREE</name>
<dbReference type="EMBL" id="RSCE01000002">
    <property type="protein sequence ID" value="RSH86798.1"/>
    <property type="molecule type" value="Genomic_DNA"/>
</dbReference>
<gene>
    <name evidence="5" type="ORF">EHS24_005071</name>
</gene>
<sequence length="593" mass="62948">MAALVDHRNYLADVLARQAVRRRIADPGHEYGAQPTLSHASSSHLPPSPPPELEAGPSKPSKTNVVNYVPAEEAVRNDYASWYGVSGEYPSNHVLGAGEREICEEFPALRRLMDLKAEHVAAVAHPPLVIPLPSTSASTVAAAAAPHRFDVILIHPTKSWAETAALPIRQLSADPGFVFLWVGTGDADGLERGRECLAKWGFRRAEDIVWVKTNKNDKSDGGGPGGGLFASQKEHCLMGIRGTVRRSTDSRFVHCNVDTDVIVCEQDAGTPPYIYNLIENFCLGSRRLELFSSASTPRRGWVTATLGPAPDTVQLFDGALYASFLPSKEEGKPVLPFHAEIDMLRPKSPQRRGAGGGGRGGRGPPTAPGSPPPTPPFRQGGSNVMRMGALTPAQGMGGAGMMSNFNPNQGMNQGMMTGYGQMNPAQNMMPGYGQMAGYGQAGMMSGYGQMPPQMLGYGQMPQMLPQNPQQMMAMQAMQAQMAQMQGMGMGGMQGMQMGPGMAMGMAMGVPGMNPNMSMMGGMSPGMLSPNIQQGMGSGMGSPYLGSPNMGHVQLEGEEQHDWSGHGQTMGQLAMGMGAMGMPYLGGGGYPYNG</sequence>
<dbReference type="InterPro" id="IPR029063">
    <property type="entry name" value="SAM-dependent_MTases_sf"/>
</dbReference>
<evidence type="ECO:0000256" key="1">
    <source>
        <dbReference type="ARBA" id="ARBA00004123"/>
    </source>
</evidence>
<feature type="compositionally biased region" description="Pro residues" evidence="4">
    <location>
        <begin position="365"/>
        <end position="376"/>
    </location>
</feature>
<comment type="subcellular location">
    <subcellularLocation>
        <location evidence="1">Nucleus</location>
    </subcellularLocation>
</comment>
<dbReference type="GeneID" id="39589614"/>
<dbReference type="GO" id="GO:0005634">
    <property type="term" value="C:nucleus"/>
    <property type="evidence" value="ECO:0007669"/>
    <property type="project" value="UniProtKB-SubCell"/>
</dbReference>
<comment type="similarity">
    <text evidence="3">Belongs to the MT-A70-like family.</text>
</comment>
<comment type="caution">
    <text evidence="5">The sequence shown here is derived from an EMBL/GenBank/DDBJ whole genome shotgun (WGS) entry which is preliminary data.</text>
</comment>
<dbReference type="Pfam" id="PF05063">
    <property type="entry name" value="MT-A70"/>
    <property type="match status" value="1"/>
</dbReference>
<dbReference type="AlphaFoldDB" id="A0A427Y6T4"/>
<dbReference type="OrthoDB" id="14833at2759"/>
<dbReference type="PROSITE" id="PS51592">
    <property type="entry name" value="SAM_MTA70L_2"/>
    <property type="match status" value="1"/>
</dbReference>
<feature type="region of interest" description="Disordered" evidence="4">
    <location>
        <begin position="29"/>
        <end position="64"/>
    </location>
</feature>
<organism evidence="5 6">
    <name type="scientific">Apiotrichum porosum</name>
    <dbReference type="NCBI Taxonomy" id="105984"/>
    <lineage>
        <taxon>Eukaryota</taxon>
        <taxon>Fungi</taxon>
        <taxon>Dikarya</taxon>
        <taxon>Basidiomycota</taxon>
        <taxon>Agaricomycotina</taxon>
        <taxon>Tremellomycetes</taxon>
        <taxon>Trichosporonales</taxon>
        <taxon>Trichosporonaceae</taxon>
        <taxon>Apiotrichum</taxon>
    </lineage>
</organism>
<dbReference type="SUPFAM" id="SSF53335">
    <property type="entry name" value="S-adenosyl-L-methionine-dependent methyltransferases"/>
    <property type="match status" value="1"/>
</dbReference>
<dbReference type="GO" id="GO:0003729">
    <property type="term" value="F:mRNA binding"/>
    <property type="evidence" value="ECO:0007669"/>
    <property type="project" value="TreeGrafter"/>
</dbReference>
<dbReference type="GO" id="GO:0036396">
    <property type="term" value="C:RNA N6-methyladenosine methyltransferase complex"/>
    <property type="evidence" value="ECO:0007669"/>
    <property type="project" value="TreeGrafter"/>
</dbReference>
<evidence type="ECO:0000256" key="4">
    <source>
        <dbReference type="SAM" id="MobiDB-lite"/>
    </source>
</evidence>
<proteinExistence type="inferred from homology"/>
<keyword evidence="6" id="KW-1185">Reference proteome</keyword>
<dbReference type="STRING" id="105984.A0A427Y6T4"/>